<proteinExistence type="inferred from homology"/>
<dbReference type="Proteomes" id="UP000274922">
    <property type="component" value="Unassembled WGS sequence"/>
</dbReference>
<reference evidence="6" key="1">
    <citation type="journal article" date="2018" name="Nat. Microbiol.">
        <title>Leveraging single-cell genomics to expand the fungal tree of life.</title>
        <authorList>
            <person name="Ahrendt S.R."/>
            <person name="Quandt C.A."/>
            <person name="Ciobanu D."/>
            <person name="Clum A."/>
            <person name="Salamov A."/>
            <person name="Andreopoulos B."/>
            <person name="Cheng J.F."/>
            <person name="Woyke T."/>
            <person name="Pelin A."/>
            <person name="Henrissat B."/>
            <person name="Reynolds N.K."/>
            <person name="Benny G.L."/>
            <person name="Smith M.E."/>
            <person name="James T.Y."/>
            <person name="Grigoriev I.V."/>
        </authorList>
    </citation>
    <scope>NUCLEOTIDE SEQUENCE [LARGE SCALE GENOMIC DNA]</scope>
    <source>
        <strain evidence="6">ATCC 52028</strain>
    </source>
</reference>
<dbReference type="PANTHER" id="PTHR14152:SF5">
    <property type="entry name" value="U4_U6.U5 TRI-SNRNP-ASSOCIATED PROTEIN 1"/>
    <property type="match status" value="1"/>
</dbReference>
<feature type="region of interest" description="Disordered" evidence="4">
    <location>
        <begin position="784"/>
        <end position="818"/>
    </location>
</feature>
<evidence type="ECO:0000256" key="4">
    <source>
        <dbReference type="SAM" id="MobiDB-lite"/>
    </source>
</evidence>
<dbReference type="PANTHER" id="PTHR14152">
    <property type="entry name" value="SQUAMOUS CELL CARCINOMA ANTIGEN RECOGNISED BY CYTOTOXIC T LYMPHOCYTES"/>
    <property type="match status" value="1"/>
</dbReference>
<dbReference type="GO" id="GO:0045292">
    <property type="term" value="P:mRNA cis splicing, via spliceosome"/>
    <property type="evidence" value="ECO:0007669"/>
    <property type="project" value="TreeGrafter"/>
</dbReference>
<name>A0A4P9X8A8_9FUNG</name>
<sequence>MGADEIALSVEASNQLRAKLGLPLLRLDSNNDDDGHVKRPASSAAVSVFTTPSDVAAAAAGQRDADAQTAVARAERQQQRADRIAAAIAQRQADAKHAFTAGPTLADADSDEDGEDNAAFVAKLQAKLAAAPPPASPSAPGTGASQPSHPSHASRISHEEDAAELVVHGDLDAITAHDQILTLKDMDVLENEEEGDVLESIAEVEAARAAQAIATRKQVLAGARRSGNLASAIEELEHAASGTPKGRRPLLSQYDDVAERAPSAFRIKVAQPHLAPAAAAASTAASAAHPLAAVRGRTSSASAVTPAHAVRDMDVPTLSASNRHATGRDDDDDDDALGAVKSTPMAVDGEVKPVFKAKKAKKRLKAFKRKPLEPDAEAALDARMADSNALRGGGSDGAVGDEQGIDDDALQLSLAQARKRALNQRMRATLPAAAADVAAQLASKAAEPEADAALSGGVAYSEAHELVGGLAFHGTDPRDTGETASPPGVMPVVKRSTTPTTTPPPLVVKHEPLDDEAMTDAKPVLAPVSAAGASPIAHPSPAAAADAVMVKQERADELEEGEVPDRFEEPLVSSGVGATLALLRQKGLLKTKTDEERRAEQLARERELWLNQKKRDDLLRAAAREQQRLATRGSNRESGIAPDPHRHPRNDDDGRDHGRADMPSARSERAEERAQLAATLERFKNYQPTVHLEYRDAYGYSLGPKDAFRQLAHAFHGIKPSKAKVDKMLRKREAEAQQQGLGVDGDLNPVVATLQKHTQAAGVAGIVIGRGANNRLADTLFASARPAGSHERAPAADGTRSNEHPPASPVAPDADAAAADNVAPDADAAAKADRSAQNPAAAGFREIGSVPVLATAARRGSAPPHQDSPASPAASPAAWPAASALDASAPDPVPANDAAEAAPVTHPPKRIKIALGRHRAPRPT</sequence>
<evidence type="ECO:0000313" key="5">
    <source>
        <dbReference type="EMBL" id="RKP01498.1"/>
    </source>
</evidence>
<dbReference type="STRING" id="1555241.A0A4P9X8A8"/>
<dbReference type="GO" id="GO:0046540">
    <property type="term" value="C:U4/U6 x U5 tri-snRNP complex"/>
    <property type="evidence" value="ECO:0007669"/>
    <property type="project" value="TreeGrafter"/>
</dbReference>
<evidence type="ECO:0008006" key="7">
    <source>
        <dbReference type="Google" id="ProtNLM"/>
    </source>
</evidence>
<dbReference type="EMBL" id="ML014170">
    <property type="protein sequence ID" value="RKP01498.1"/>
    <property type="molecule type" value="Genomic_DNA"/>
</dbReference>
<organism evidence="5 6">
    <name type="scientific">Caulochytrium protostelioides</name>
    <dbReference type="NCBI Taxonomy" id="1555241"/>
    <lineage>
        <taxon>Eukaryota</taxon>
        <taxon>Fungi</taxon>
        <taxon>Fungi incertae sedis</taxon>
        <taxon>Chytridiomycota</taxon>
        <taxon>Chytridiomycota incertae sedis</taxon>
        <taxon>Chytridiomycetes</taxon>
        <taxon>Caulochytriales</taxon>
        <taxon>Caulochytriaceae</taxon>
        <taxon>Caulochytrium</taxon>
    </lineage>
</organism>
<feature type="region of interest" description="Disordered" evidence="4">
    <location>
        <begin position="477"/>
        <end position="507"/>
    </location>
</feature>
<protein>
    <recommendedName>
        <fullName evidence="7">SART-1 protein</fullName>
    </recommendedName>
</protein>
<feature type="compositionally biased region" description="Low complexity" evidence="4">
    <location>
        <begin position="138"/>
        <end position="148"/>
    </location>
</feature>
<gene>
    <name evidence="5" type="ORF">CXG81DRAFT_25826</name>
</gene>
<evidence type="ECO:0000313" key="6">
    <source>
        <dbReference type="Proteomes" id="UP000274922"/>
    </source>
</evidence>
<comment type="similarity">
    <text evidence="2">Belongs to the SNU66/SART1 family.</text>
</comment>
<keyword evidence="6" id="KW-1185">Reference proteome</keyword>
<feature type="compositionally biased region" description="Basic residues" evidence="4">
    <location>
        <begin position="907"/>
        <end position="924"/>
    </location>
</feature>
<comment type="subcellular location">
    <subcellularLocation>
        <location evidence="1">Nucleus</location>
    </subcellularLocation>
</comment>
<feature type="region of interest" description="Disordered" evidence="4">
    <location>
        <begin position="627"/>
        <end position="674"/>
    </location>
</feature>
<feature type="region of interest" description="Disordered" evidence="4">
    <location>
        <begin position="856"/>
        <end position="924"/>
    </location>
</feature>
<feature type="compositionally biased region" description="Low complexity" evidence="4">
    <location>
        <begin position="861"/>
        <end position="890"/>
    </location>
</feature>
<feature type="region of interest" description="Disordered" evidence="4">
    <location>
        <begin position="314"/>
        <end position="336"/>
    </location>
</feature>
<dbReference type="OrthoDB" id="5583at2759"/>
<evidence type="ECO:0000256" key="1">
    <source>
        <dbReference type="ARBA" id="ARBA00004123"/>
    </source>
</evidence>
<accession>A0A4P9X8A8</accession>
<dbReference type="GO" id="GO:0000481">
    <property type="term" value="P:maturation of 5S rRNA"/>
    <property type="evidence" value="ECO:0007669"/>
    <property type="project" value="TreeGrafter"/>
</dbReference>
<feature type="compositionally biased region" description="Basic and acidic residues" evidence="4">
    <location>
        <begin position="643"/>
        <end position="674"/>
    </location>
</feature>
<evidence type="ECO:0000256" key="3">
    <source>
        <dbReference type="ARBA" id="ARBA00023242"/>
    </source>
</evidence>
<dbReference type="AlphaFoldDB" id="A0A4P9X8A8"/>
<evidence type="ECO:0000256" key="2">
    <source>
        <dbReference type="ARBA" id="ARBA00006076"/>
    </source>
</evidence>
<dbReference type="InterPro" id="IPR005011">
    <property type="entry name" value="SNU66/SART1"/>
</dbReference>
<dbReference type="Pfam" id="PF03343">
    <property type="entry name" value="SART-1"/>
    <property type="match status" value="1"/>
</dbReference>
<keyword evidence="3" id="KW-0539">Nucleus</keyword>
<feature type="region of interest" description="Disordered" evidence="4">
    <location>
        <begin position="824"/>
        <end position="843"/>
    </location>
</feature>
<feature type="region of interest" description="Disordered" evidence="4">
    <location>
        <begin position="128"/>
        <end position="158"/>
    </location>
</feature>